<dbReference type="RefSeq" id="WP_349083015.1">
    <property type="nucleotide sequence ID" value="NZ_JBBNFW010000141.1"/>
</dbReference>
<keyword evidence="2" id="KW-0472">Membrane</keyword>
<dbReference type="EMBL" id="JBBNFW010000141">
    <property type="protein sequence ID" value="MEQ2412678.1"/>
    <property type="molecule type" value="Genomic_DNA"/>
</dbReference>
<comment type="caution">
    <text evidence="3">The sequence shown here is derived from an EMBL/GenBank/DDBJ whole genome shotgun (WGS) entry which is preliminary data.</text>
</comment>
<feature type="compositionally biased region" description="Acidic residues" evidence="1">
    <location>
        <begin position="103"/>
        <end position="115"/>
    </location>
</feature>
<sequence length="3759" mass="401850">MKIIKKILAMILAMNLMIGILPINILEISASSEEQNEEYVETEEQTPSETEEGFDDFTSDGKSETEDESGITSSDNADFFSEGSTENTDSLSGQNSDENGFFSEEDGSAEIEESNTDPQVSETALGTTLDLNKFSNYNANTNTITIDREKEDFARLLILLSNCDPNQIQKLNIIIRYSGDADVTETNKIPANYDISSFYKGDSVQSVADDTEEVTDTDSQDFSDESSSEISGEDVVPENIEDAIEEITTDLGGSETVPDGGNEENVAVNSGSTSEIQDIVPEENPVEAQSAVLTSQEYTFQGIGTADVPFEGTITGQINSLKIDHAFFGGLSSKATVSLGNAVLEWCGDGTQPMIVGVYQFASSGVHSLPIAVKYGDKMTSMGSLIGIVQASSGFENETLNIGNSIVNYGSKKVVLSSATGNAGIICNTLKSGNICLDGYVFPSIGYSVASTAEYNSGDALAAGNAGGVVGVMCENTALTVKQSITVPDNIEITSANGNAGGLVGLMGKGTQIITAAGVTLTMTGPIVKGGISAGGIAGTATNATFTGDSVAWGVTSPVAAGSTSQANAGGFIGHYILEGTTDSTMEDSFPSCISLTGPHAAAKGRSGNAGGYFGYLEISGQGLVTYTIAGTDKDNKQTIDSTHDSDSAQGNAYGAVAGKITSDNIASTISIKNVIITSSYKDKVTYHGGLVGELGTVDKKEKSVYLDAENVDITVTNPYGDDGKVGFGGLVGCLEQGSVLKAHGEVKVVTAGTDPCIWQGGGVIGRAEDGSVLELSGLTDLSGANYAGNRPNVGWLVGYQSNALIYARGDGIGSGWTYKRGSDTKKNKEYVNDIANYGQVIRLNTQEDISENGSHLTPALITIEDNHTVKLKKPSTPWKGIITLSSADDFALLSIMWNSRGIFCADSEIRAWTDLGNKTIEVSADIDLTGSGIGGLSRDTYSDTAYDVFSGTFKGNGHKITLAIGETFGYKKDKKAFENQAGCGIVYAMRNYHAAQGLFVKTNKATIQNLIIDGKINFSNAVSSIKAGGIAAYSLSTENNPTVLSQVTVQESIYAECAGTNLMAVGGMYGIGASGSLELKTDNNLVNYAAPQITLKNVANRGSYVHAGGVLGEINSGFKLAVNGLTVGNSETESEKQSFITTDANDYAYVGGLVGVVQDSSSVNHWMEIRRLVFDGFRIEATEATEACGGLFGGLWANVGVYFMGENDDADGEYTNTKLIVKNSVINAPNTSGVGGLAYRSSGIWEIRDKGIDIQGLEIHAKSDVGLLVCHGEGGKASISGSDIPFGALYLNTTKYWENSYLLATDNNISVSQGGIFDEFVAYTATSANEITANGKNGVISLATTSSGNGRVGVEEDSPNCTTYKNRTVYGQSHKANGCSRYYYDLDQCLSDVKSSGNGDNRMVDTQQELLLWSVYRYANDNIKNYFAKKSDNAQFGDISNTRTVAVIGTNLSSTELNLDMRKYSYYPINLNSGVTIQNAKITFYNQEIESAETTVGNKTTQGIETDHSQHYTMHCGLFLSQTSGDTTVSVEKVSFSGSIGKVNNSSSGMLFSGTVFGSVDNTTQHIAAVSLKKVTLDGLKVNNCGDDYAPLLINSMNSYSTLDVDTVKTVNYTLGTAVASSLFGNIGSTDSKQMNLSFRNILLPDKKAGGNDGIFSHATLLESFVHDGASSVATYNFYMGDEWKNGTYAHEVTYGKEITDSTEYGGMQLWYYDEENYGTDSNRVHTETNNLIGFSSSSYLPYVCKGYSENDKSHEIKVNQRVADITHGCGTYGHPYKITTEREMTILSEYMATGKPSQDWRVTITGNQSAQHTGYTDYDYTGDKTYQFDGTRWVQVKNDKTDGKDNWQKVLDSSNNEITLDKDFMRQYLLNAYYDLQGTEVTQGTETVHQLNLTNFGGFGIATNPFRGVLTSTTNTTVVLSGPSTSNGLIPYSYGSVVKNLTVSYKLSEGKGKELSYDGTNSFVYYPSVSFGGVIGCVLGGDNIIDNVTVNIDAGWLTISGAKKHLIQVGGYVGSVSGGGVIFRNIPAGTGLDTGKVEGITEGNAYASMYVNPYVGRVLDGFAFYEKTSANNSELASLENTDKNYKINTLETADTGCVTYSNSAVTVNDAQGLLILSAAINSGATSVGNNNAYSKTPNTPYETSDKSATYTFAGSYGKIRNAAYSNIGGDVPGNEATSVNKDELTVPGSSNLPYLIQKYCSANGSVFNLSESSGKSIVLNNGTYDMTIYGSGYQGLTARYASSAILSGASPNAKGIVPELASFNGNDNTIILNMQVNEYVDDDYHAASVGGVFNLLRVGKSGCSVSNLTINGNSTGFVSLRYYTSGGAETPADENILYKNSVGVGGFAGATSSISAGNDKDFSASAKFAGISIQKLNIYGPQNAGGLLGSAKKTVRTNKNIAATGIVLLLEPDSKAASIGSQIENSSYKNISVTAPTAAGGFVGYIDNDAKSSLMNTDTTEMIVGQASQIGTTEKAPTYAGGAFGYIKASLYVNSGTDTSGSYKNMKLQTVKAIATQCAGGYIGKIEGTSNINQAIYEGLGDSSVKDIFVNSSNYYAGGILGHSSGNCTISKCQIIQARIESHDNSDSGGIIGKTEGNNNSSTITECTVQQVSIISGKAGGIAGSTSSNLTVQGCMVQGSDDVVYEISGQQTAGGIIGFSTASGKKISIKQCKVKKMKMDSSFWGCGGLLGDVDWNAGLDTLFVFDCAIESSEVHGKTNDATAGGMVGDIRGKMIASNLLLNNVKIHSNLSNKVGMIIGLVDTKTLNIEVAGISIQGASAYYGNTETQSLSQLYGVVDNNQSVANRIKENSYFAFSDYSGSSLNSTTVGNNSDLLVANTILDIADPYVVTSPKNSISVYENDNATAESKYLYGDGASWTKADGEGVTTYTVKAEEIWDNRSKDTEGHYAYRNLSGISKFDFKSALSTYNANQTTKAKTDFPVLQITGGDTDNVVNYLDILTNGGFSDANALNTASTQRVTVTADVYKHKVDGQGNDKFVKNENEKAALEVKEDSKKQISFSTTTDYDNEKDRFTLLTVTFTELEADGKTAHNYRVLVPILVRRMLEIDFTATLTYGTDFRSEDYSELDSHVLESFGSSITGYLTYTYNSAEGKYTDYGWESYINAGGNVADSMEKSVRFTMNTPAALPKGTQLTLVEGSTKRAYYYTADGSEKNDGKGINVPMSSFTDSSGEKYQAPSIGELMNVTATSGDNNIFVKVDETGKPEESPKDDVTYSKPTVKVKNHKGEYEYYRLADSKLGEKGAYTIKIDESGLKDDTTSKVKETYYLVITVPEGAGSTWNGSIQTAMTSKIPYQLHYRTLKDNKEDGHGNTASTYVISSGYQQTLEEVNVNAFSKKVSAADSVMKVDVRDSVIFPNDQVYNDSDELYLRFVGGLQKTVDKRSSTEQFPSGTTGKAYFYVYKENEKSRTYYQYKSGTWSEKGTEEVAAVSYTWTSTGGNMELPLSTDGTIKNAISLQAVRKLVQGNQNTGTSNFYVEVRMDASIPASGLDVIPEAKMSENSGLPNDYTKLLYSSQISTESQSITYSTNRSIVPHTTTAYYREEPAGAKLTYDADQIGQLGINLLDLQYLDGSKTHSLIDTTAVYDLSAMKNLDEALKNSSGIKFTLSLLPKNKESSFEDYQTAAENANAYLDVELNSKESGIVNYAKGVWSWIVPQSSYWANNNVVKSSVFDGSLLTQLIRLKVNISNVQSDGHYYSNYKVVLSAEILNKDDNTITDTRQTDNIIYTLARIKPEFVLP</sequence>
<evidence type="ECO:0000313" key="3">
    <source>
        <dbReference type="EMBL" id="MEQ2412678.1"/>
    </source>
</evidence>
<feature type="region of interest" description="Disordered" evidence="1">
    <location>
        <begin position="210"/>
        <end position="233"/>
    </location>
</feature>
<proteinExistence type="predicted"/>
<organism evidence="3 4">
    <name type="scientific">Blautia acetigignens</name>
    <dbReference type="NCBI Taxonomy" id="2981783"/>
    <lineage>
        <taxon>Bacteria</taxon>
        <taxon>Bacillati</taxon>
        <taxon>Bacillota</taxon>
        <taxon>Clostridia</taxon>
        <taxon>Lachnospirales</taxon>
        <taxon>Lachnospiraceae</taxon>
        <taxon>Blautia</taxon>
    </lineage>
</organism>
<evidence type="ECO:0000313" key="4">
    <source>
        <dbReference type="Proteomes" id="UP001470752"/>
    </source>
</evidence>
<feature type="region of interest" description="Disordered" evidence="1">
    <location>
        <begin position="34"/>
        <end position="119"/>
    </location>
</feature>
<evidence type="ECO:0000256" key="2">
    <source>
        <dbReference type="SAM" id="Phobius"/>
    </source>
</evidence>
<gene>
    <name evidence="3" type="ORF">AAAX94_06535</name>
</gene>
<keyword evidence="2" id="KW-0812">Transmembrane</keyword>
<protein>
    <submittedName>
        <fullName evidence="3">Uncharacterized protein</fullName>
    </submittedName>
</protein>
<dbReference type="Gene3D" id="2.160.20.110">
    <property type="match status" value="2"/>
</dbReference>
<evidence type="ECO:0000256" key="1">
    <source>
        <dbReference type="SAM" id="MobiDB-lite"/>
    </source>
</evidence>
<name>A0ABV1CLU2_9FIRM</name>
<keyword evidence="4" id="KW-1185">Reference proteome</keyword>
<accession>A0ABV1CLU2</accession>
<reference evidence="3 4" key="1">
    <citation type="submission" date="2024-04" db="EMBL/GenBank/DDBJ databases">
        <title>Human intestinal bacterial collection.</title>
        <authorList>
            <person name="Pauvert C."/>
            <person name="Hitch T.C.A."/>
            <person name="Clavel T."/>
        </authorList>
    </citation>
    <scope>NUCLEOTIDE SEQUENCE [LARGE SCALE GENOMIC DNA]</scope>
    <source>
        <strain evidence="3 4">CLA-AA-H161</strain>
    </source>
</reference>
<feature type="compositionally biased region" description="Acidic residues" evidence="1">
    <location>
        <begin position="34"/>
        <end position="58"/>
    </location>
</feature>
<feature type="compositionally biased region" description="Polar residues" evidence="1">
    <location>
        <begin position="70"/>
        <end position="98"/>
    </location>
</feature>
<keyword evidence="2" id="KW-1133">Transmembrane helix</keyword>
<feature type="transmembrane region" description="Helical" evidence="2">
    <location>
        <begin position="7"/>
        <end position="26"/>
    </location>
</feature>
<dbReference type="Proteomes" id="UP001470752">
    <property type="component" value="Unassembled WGS sequence"/>
</dbReference>